<name>A0AAN9N1D6_CANGL</name>
<gene>
    <name evidence="1" type="ORF">VNO77_05995</name>
</gene>
<dbReference type="AlphaFoldDB" id="A0AAN9N1D6"/>
<protein>
    <submittedName>
        <fullName evidence="1">Uncharacterized protein</fullName>
    </submittedName>
</protein>
<evidence type="ECO:0000313" key="1">
    <source>
        <dbReference type="EMBL" id="KAK7363836.1"/>
    </source>
</evidence>
<accession>A0AAN9N1D6</accession>
<reference evidence="1 2" key="1">
    <citation type="submission" date="2024-01" db="EMBL/GenBank/DDBJ databases">
        <title>The genomes of 5 underutilized Papilionoideae crops provide insights into root nodulation and disease resistanc.</title>
        <authorList>
            <person name="Jiang F."/>
        </authorList>
    </citation>
    <scope>NUCLEOTIDE SEQUENCE [LARGE SCALE GENOMIC DNA]</scope>
    <source>
        <strain evidence="1">LVBAO_FW01</strain>
        <tissue evidence="1">Leaves</tissue>
    </source>
</reference>
<sequence length="101" mass="11214">MRLQNGNTWILLPDFDNSSSIFSSKTNLNGAVIAAPNQPMHSKTHPFNSNFLFSNKIIASIKALADVINASLIFNLTRFFFSLRGSNEKVSVPVLKEAYSH</sequence>
<proteinExistence type="predicted"/>
<evidence type="ECO:0000313" key="2">
    <source>
        <dbReference type="Proteomes" id="UP001367508"/>
    </source>
</evidence>
<keyword evidence="2" id="KW-1185">Reference proteome</keyword>
<dbReference type="EMBL" id="JAYMYQ010000001">
    <property type="protein sequence ID" value="KAK7363836.1"/>
    <property type="molecule type" value="Genomic_DNA"/>
</dbReference>
<comment type="caution">
    <text evidence="1">The sequence shown here is derived from an EMBL/GenBank/DDBJ whole genome shotgun (WGS) entry which is preliminary data.</text>
</comment>
<organism evidence="1 2">
    <name type="scientific">Canavalia gladiata</name>
    <name type="common">Sword bean</name>
    <name type="synonym">Dolichos gladiatus</name>
    <dbReference type="NCBI Taxonomy" id="3824"/>
    <lineage>
        <taxon>Eukaryota</taxon>
        <taxon>Viridiplantae</taxon>
        <taxon>Streptophyta</taxon>
        <taxon>Embryophyta</taxon>
        <taxon>Tracheophyta</taxon>
        <taxon>Spermatophyta</taxon>
        <taxon>Magnoliopsida</taxon>
        <taxon>eudicotyledons</taxon>
        <taxon>Gunneridae</taxon>
        <taxon>Pentapetalae</taxon>
        <taxon>rosids</taxon>
        <taxon>fabids</taxon>
        <taxon>Fabales</taxon>
        <taxon>Fabaceae</taxon>
        <taxon>Papilionoideae</taxon>
        <taxon>50 kb inversion clade</taxon>
        <taxon>NPAAA clade</taxon>
        <taxon>indigoferoid/millettioid clade</taxon>
        <taxon>Phaseoleae</taxon>
        <taxon>Canavalia</taxon>
    </lineage>
</organism>
<dbReference type="Proteomes" id="UP001367508">
    <property type="component" value="Unassembled WGS sequence"/>
</dbReference>